<feature type="active site" evidence="3">
    <location>
        <position position="159"/>
    </location>
</feature>
<sequence>MSVLHAQVEQLLRSASTRPAPQPWEMPIAAYRQAGENLRALSGPVDERCTVDDFTIPVREGVVAARRYRPPAAGSTLLPGVVYLHGGGFVRGSLDTHDRLCREVCVQGGLIVVSVAYRLAPESRYPAAHDDAGDAFTWVSEHADASGIDGGSLAVAGDSSGGALAAGIALASRGHGPPVKAQGLLCPALDATMSSDSVDRYADGPFLTRAALEWSYDLYVPDADDRRSNLASPLLTRDLTGAPPAVIVSGQIDPVADDARRYGEMLAAAGIEVRSHEYKGMPHSFPLLAGVLDDGGHAITVFARGLSDLLRQVRTPVP</sequence>
<keyword evidence="6" id="KW-1185">Reference proteome</keyword>
<dbReference type="InterPro" id="IPR033140">
    <property type="entry name" value="Lipase_GDXG_put_SER_AS"/>
</dbReference>
<gene>
    <name evidence="5" type="ORF">GCM10009559_31030</name>
</gene>
<keyword evidence="2 5" id="KW-0378">Hydrolase</keyword>
<evidence type="ECO:0000259" key="4">
    <source>
        <dbReference type="Pfam" id="PF07859"/>
    </source>
</evidence>
<dbReference type="Proteomes" id="UP001499967">
    <property type="component" value="Unassembled WGS sequence"/>
</dbReference>
<dbReference type="InterPro" id="IPR002168">
    <property type="entry name" value="Lipase_GDXG_HIS_AS"/>
</dbReference>
<evidence type="ECO:0000313" key="6">
    <source>
        <dbReference type="Proteomes" id="UP001499967"/>
    </source>
</evidence>
<dbReference type="PROSITE" id="PS01173">
    <property type="entry name" value="LIPASE_GDXG_HIS"/>
    <property type="match status" value="1"/>
</dbReference>
<reference evidence="6" key="1">
    <citation type="journal article" date="2019" name="Int. J. Syst. Evol. Microbiol.">
        <title>The Global Catalogue of Microorganisms (GCM) 10K type strain sequencing project: providing services to taxonomists for standard genome sequencing and annotation.</title>
        <authorList>
            <consortium name="The Broad Institute Genomics Platform"/>
            <consortium name="The Broad Institute Genome Sequencing Center for Infectious Disease"/>
            <person name="Wu L."/>
            <person name="Ma J."/>
        </authorList>
    </citation>
    <scope>NUCLEOTIDE SEQUENCE [LARGE SCALE GENOMIC DNA]</scope>
    <source>
        <strain evidence="6">JCM 11117</strain>
    </source>
</reference>
<comment type="similarity">
    <text evidence="1">Belongs to the 'GDXG' lipolytic enzyme family.</text>
</comment>
<dbReference type="EMBL" id="BAAAHP010000087">
    <property type="protein sequence ID" value="GAA0937727.1"/>
    <property type="molecule type" value="Genomic_DNA"/>
</dbReference>
<evidence type="ECO:0000256" key="2">
    <source>
        <dbReference type="ARBA" id="ARBA00022801"/>
    </source>
</evidence>
<comment type="caution">
    <text evidence="5">The sequence shown here is derived from an EMBL/GenBank/DDBJ whole genome shotgun (WGS) entry which is preliminary data.</text>
</comment>
<organism evidence="5 6">
    <name type="scientific">Pseudonocardia zijingensis</name>
    <dbReference type="NCBI Taxonomy" id="153376"/>
    <lineage>
        <taxon>Bacteria</taxon>
        <taxon>Bacillati</taxon>
        <taxon>Actinomycetota</taxon>
        <taxon>Actinomycetes</taxon>
        <taxon>Pseudonocardiales</taxon>
        <taxon>Pseudonocardiaceae</taxon>
        <taxon>Pseudonocardia</taxon>
    </lineage>
</organism>
<dbReference type="SUPFAM" id="SSF53474">
    <property type="entry name" value="alpha/beta-Hydrolases"/>
    <property type="match status" value="1"/>
</dbReference>
<dbReference type="RefSeq" id="WP_343942096.1">
    <property type="nucleotide sequence ID" value="NZ_BAAAHP010000087.1"/>
</dbReference>
<protein>
    <submittedName>
        <fullName evidence="5">Alpha/beta hydrolase</fullName>
    </submittedName>
</protein>
<dbReference type="InterPro" id="IPR029058">
    <property type="entry name" value="AB_hydrolase_fold"/>
</dbReference>
<name>A0ABP4AK38_9PSEU</name>
<evidence type="ECO:0000256" key="1">
    <source>
        <dbReference type="ARBA" id="ARBA00010515"/>
    </source>
</evidence>
<dbReference type="PROSITE" id="PS01174">
    <property type="entry name" value="LIPASE_GDXG_SER"/>
    <property type="match status" value="1"/>
</dbReference>
<proteinExistence type="inferred from homology"/>
<dbReference type="PANTHER" id="PTHR48081:SF8">
    <property type="entry name" value="ALPHA_BETA HYDROLASE FOLD-3 DOMAIN-CONTAINING PROTEIN-RELATED"/>
    <property type="match status" value="1"/>
</dbReference>
<dbReference type="PANTHER" id="PTHR48081">
    <property type="entry name" value="AB HYDROLASE SUPERFAMILY PROTEIN C4A8.06C"/>
    <property type="match status" value="1"/>
</dbReference>
<dbReference type="InterPro" id="IPR013094">
    <property type="entry name" value="AB_hydrolase_3"/>
</dbReference>
<evidence type="ECO:0000256" key="3">
    <source>
        <dbReference type="PROSITE-ProRule" id="PRU10038"/>
    </source>
</evidence>
<evidence type="ECO:0000313" key="5">
    <source>
        <dbReference type="EMBL" id="GAA0937727.1"/>
    </source>
</evidence>
<accession>A0ABP4AK38</accession>
<feature type="domain" description="Alpha/beta hydrolase fold-3" evidence="4">
    <location>
        <begin position="81"/>
        <end position="286"/>
    </location>
</feature>
<dbReference type="GO" id="GO:0016787">
    <property type="term" value="F:hydrolase activity"/>
    <property type="evidence" value="ECO:0007669"/>
    <property type="project" value="UniProtKB-KW"/>
</dbReference>
<dbReference type="Pfam" id="PF07859">
    <property type="entry name" value="Abhydrolase_3"/>
    <property type="match status" value="1"/>
</dbReference>
<dbReference type="InterPro" id="IPR050300">
    <property type="entry name" value="GDXG_lipolytic_enzyme"/>
</dbReference>
<dbReference type="Gene3D" id="3.40.50.1820">
    <property type="entry name" value="alpha/beta hydrolase"/>
    <property type="match status" value="1"/>
</dbReference>